<dbReference type="Proteomes" id="UP000716291">
    <property type="component" value="Unassembled WGS sequence"/>
</dbReference>
<keyword evidence="3" id="KW-1185">Reference proteome</keyword>
<name>A0A9P6WX34_RHIOR</name>
<evidence type="ECO:0000259" key="1">
    <source>
        <dbReference type="PROSITE" id="PS50897"/>
    </source>
</evidence>
<dbReference type="SMART" id="SM00757">
    <property type="entry name" value="CRA"/>
    <property type="match status" value="1"/>
</dbReference>
<dbReference type="InterPro" id="IPR024964">
    <property type="entry name" value="CTLH/CRA"/>
</dbReference>
<evidence type="ECO:0000313" key="2">
    <source>
        <dbReference type="EMBL" id="KAG1300682.1"/>
    </source>
</evidence>
<accession>A0A9P6WX34</accession>
<dbReference type="AlphaFoldDB" id="A0A9P6WX34"/>
<dbReference type="EMBL" id="JAANQT010003860">
    <property type="protein sequence ID" value="KAG1300682.1"/>
    <property type="molecule type" value="Genomic_DNA"/>
</dbReference>
<dbReference type="Pfam" id="PF08513">
    <property type="entry name" value="LisH"/>
    <property type="match status" value="1"/>
</dbReference>
<dbReference type="OrthoDB" id="2415936at2759"/>
<reference evidence="2" key="1">
    <citation type="journal article" date="2020" name="Microb. Genom.">
        <title>Genetic diversity of clinical and environmental Mucorales isolates obtained from an investigation of mucormycosis cases among solid organ transplant recipients.</title>
        <authorList>
            <person name="Nguyen M.H."/>
            <person name="Kaul D."/>
            <person name="Muto C."/>
            <person name="Cheng S.J."/>
            <person name="Richter R.A."/>
            <person name="Bruno V.M."/>
            <person name="Liu G."/>
            <person name="Beyhan S."/>
            <person name="Sundermann A.J."/>
            <person name="Mounaud S."/>
            <person name="Pasculle A.W."/>
            <person name="Nierman W.C."/>
            <person name="Driscoll E."/>
            <person name="Cumbie R."/>
            <person name="Clancy C.J."/>
            <person name="Dupont C.L."/>
        </authorList>
    </citation>
    <scope>NUCLEOTIDE SEQUENCE</scope>
    <source>
        <strain evidence="2">GL11</strain>
    </source>
</reference>
<evidence type="ECO:0000313" key="3">
    <source>
        <dbReference type="Proteomes" id="UP000716291"/>
    </source>
</evidence>
<dbReference type="InterPro" id="IPR050618">
    <property type="entry name" value="Ubq-SigPath_Reg"/>
</dbReference>
<dbReference type="PROSITE" id="PS50896">
    <property type="entry name" value="LISH"/>
    <property type="match status" value="1"/>
</dbReference>
<dbReference type="PROSITE" id="PS50897">
    <property type="entry name" value="CTLH"/>
    <property type="match status" value="1"/>
</dbReference>
<comment type="caution">
    <text evidence="2">The sequence shown here is derived from an EMBL/GenBank/DDBJ whole genome shotgun (WGS) entry which is preliminary data.</text>
</comment>
<feature type="domain" description="CTLH" evidence="1">
    <location>
        <begin position="51"/>
        <end position="109"/>
    </location>
</feature>
<dbReference type="InterPro" id="IPR006595">
    <property type="entry name" value="CTLH_C"/>
</dbReference>
<proteinExistence type="predicted"/>
<dbReference type="Pfam" id="PF10607">
    <property type="entry name" value="CTLH"/>
    <property type="match status" value="1"/>
</dbReference>
<protein>
    <recommendedName>
        <fullName evidence="1">CTLH domain-containing protein</fullName>
    </recommendedName>
</protein>
<organism evidence="2 3">
    <name type="scientific">Rhizopus oryzae</name>
    <name type="common">Mucormycosis agent</name>
    <name type="synonym">Rhizopus arrhizus var. delemar</name>
    <dbReference type="NCBI Taxonomy" id="64495"/>
    <lineage>
        <taxon>Eukaryota</taxon>
        <taxon>Fungi</taxon>
        <taxon>Fungi incertae sedis</taxon>
        <taxon>Mucoromycota</taxon>
        <taxon>Mucoromycotina</taxon>
        <taxon>Mucoromycetes</taxon>
        <taxon>Mucorales</taxon>
        <taxon>Mucorineae</taxon>
        <taxon>Rhizopodaceae</taxon>
        <taxon>Rhizopus</taxon>
    </lineage>
</organism>
<sequence>MNIDCNSLVLDYLVHRCYKNTAKALLKDITKLEQYIYIPPQTKQYIQWTLLDARKSLIEYIEQGNLVCAFEIIEKNFPVLFEQKDSESILFKLRCQHFIEIIRSGSELDAICYAQKHLKPTNHKLKEQVREVTALIAYKDPFQSQSKHLLTQERRQALAQELNSTLLGLHQMSHQSSIEKLTKQHVVVNKELEMIDIKEKKIK</sequence>
<dbReference type="InterPro" id="IPR013144">
    <property type="entry name" value="CRA_dom"/>
</dbReference>
<gene>
    <name evidence="2" type="ORF">G6F64_012472</name>
</gene>
<dbReference type="InterPro" id="IPR006594">
    <property type="entry name" value="LisH"/>
</dbReference>
<dbReference type="PANTHER" id="PTHR12864">
    <property type="entry name" value="RAN BINDING PROTEIN 9-RELATED"/>
    <property type="match status" value="1"/>
</dbReference>
<dbReference type="SMART" id="SM00668">
    <property type="entry name" value="CTLH"/>
    <property type="match status" value="1"/>
</dbReference>